<evidence type="ECO:0000313" key="1">
    <source>
        <dbReference type="EMBL" id="HEA87479.1"/>
    </source>
</evidence>
<reference evidence="2" key="1">
    <citation type="journal article" date="2020" name="mSystems">
        <title>Genome- and Community-Level Interaction Insights into Carbon Utilization and Element Cycling Functions of Hydrothermarchaeota in Hydrothermal Sediment.</title>
        <authorList>
            <person name="Zhou Z."/>
            <person name="Liu Y."/>
            <person name="Xu W."/>
            <person name="Pan J."/>
            <person name="Luo Z.H."/>
            <person name="Li M."/>
        </authorList>
    </citation>
    <scope>NUCLEOTIDE SEQUENCE [LARGE SCALE GENOMIC DNA]</scope>
    <source>
        <strain evidence="1">SpSt-265</strain>
        <strain evidence="2">SpSt-465</strain>
    </source>
</reference>
<sequence length="74" mass="8171">MIIKFEVYTDGKCWCARGINADIFTCSDSLDNLVEELRDAAACHFEEELKKGKPLTLAIHTRIKVAGGTETAPD</sequence>
<dbReference type="EMBL" id="DSTU01000001">
    <property type="protein sequence ID" value="HFJ53218.1"/>
    <property type="molecule type" value="Genomic_DNA"/>
</dbReference>
<dbReference type="AlphaFoldDB" id="A0A7C3IHX5"/>
<proteinExistence type="predicted"/>
<comment type="caution">
    <text evidence="2">The sequence shown here is derived from an EMBL/GenBank/DDBJ whole genome shotgun (WGS) entry which is preliminary data.</text>
</comment>
<protein>
    <submittedName>
        <fullName evidence="2">Type II toxin-antitoxin system HicB family antitoxin</fullName>
    </submittedName>
</protein>
<evidence type="ECO:0000313" key="2">
    <source>
        <dbReference type="EMBL" id="HFJ53218.1"/>
    </source>
</evidence>
<organism evidence="2">
    <name type="scientific">candidate division WOR-3 bacterium</name>
    <dbReference type="NCBI Taxonomy" id="2052148"/>
    <lineage>
        <taxon>Bacteria</taxon>
        <taxon>Bacteria division WOR-3</taxon>
    </lineage>
</organism>
<accession>A0A7C3IHX5</accession>
<name>A0A7C3IHX5_UNCW3</name>
<gene>
    <name evidence="1" type="ORF">ENP94_05650</name>
    <name evidence="2" type="ORF">ENS16_00805</name>
</gene>
<dbReference type="EMBL" id="DSLG01000007">
    <property type="protein sequence ID" value="HEA87479.1"/>
    <property type="molecule type" value="Genomic_DNA"/>
</dbReference>